<feature type="transmembrane region" description="Helical" evidence="3">
    <location>
        <begin position="34"/>
        <end position="55"/>
    </location>
</feature>
<gene>
    <name evidence="6" type="primary">ynbD</name>
    <name evidence="6" type="ordered locus">c1837</name>
</gene>
<dbReference type="Pfam" id="PF00782">
    <property type="entry name" value="DSPc"/>
    <property type="match status" value="1"/>
</dbReference>
<feature type="transmembrane region" description="Helical" evidence="3">
    <location>
        <begin position="186"/>
        <end position="203"/>
    </location>
</feature>
<dbReference type="SUPFAM" id="SSF52799">
    <property type="entry name" value="(Phosphotyrosine protein) phosphatases II"/>
    <property type="match status" value="1"/>
</dbReference>
<sequence length="463" mass="53631">MMPDSINAHNGLMCGAFLRFRWRCVVITERRNVLLQGAGWLLLLAPFFFFTYGFLNQFTATQDLNNHDIPSQVFGWETAIPFLPWTIVPYWSLDLLYGFSLFICSSTFEQRRLVHRLILATVMACCGFFLYPLKFSFIRPEVSGVTGWLFSQLELFDLPYNQSPSLHIILCWLLWRHFRQHLAVRWRKVCGGWFLLIAISTLTTWQHHFIDVITGLAVGMLIDWMVPVDRRWNYQKPDQRRIKIALPYVAGACSCIVLMELMIMLQLWWSVWLCWPVLSLFIIGRGYGGLGAITTGKDSQGKLPPAVYWLTLPWRIGMWLSMRWFCLRLEPVSKITAGVYLGAFPRHIPAQNAVLDVTFEFPRGRATKDRLYFCVPMLDLVVPEEGELRQAVAMLETLREEQGSVLVHCALGLSRSALVVAAWLLCYGHCKTVDEVISYIRARRSRIVLKEEHKAMLKLWENR</sequence>
<dbReference type="KEGG" id="ecc:c1837"/>
<feature type="transmembrane region" description="Helical" evidence="3">
    <location>
        <begin position="158"/>
        <end position="174"/>
    </location>
</feature>
<keyword evidence="1" id="KW-0378">Hydrolase</keyword>
<proteinExistence type="predicted"/>
<feature type="transmembrane region" description="Helical" evidence="3">
    <location>
        <begin position="246"/>
        <end position="269"/>
    </location>
</feature>
<feature type="transmembrane region" description="Helical" evidence="3">
    <location>
        <begin position="275"/>
        <end position="294"/>
    </location>
</feature>
<reference evidence="6 7" key="1">
    <citation type="journal article" date="2002" name="Proc. Natl. Acad. Sci. U.S.A.">
        <title>Extensive mosaic structure revealed by the complete genome sequence of uropathogenic Escherichia coli.</title>
        <authorList>
            <person name="Welch R.A."/>
            <person name="Burland V."/>
            <person name="Plunkett G.III."/>
            <person name="Redford P."/>
            <person name="Roesch P."/>
            <person name="Rasko D."/>
            <person name="Buckles E.L."/>
            <person name="Liou S.R."/>
            <person name="Boutin A."/>
            <person name="Hackett J."/>
            <person name="Stroud D."/>
            <person name="Mayhew G.F."/>
            <person name="Rose D.J."/>
            <person name="Zhou S."/>
            <person name="Schwartz D.C."/>
            <person name="Perna N.T."/>
            <person name="Mobley H.L."/>
            <person name="Donnenberg M.S."/>
            <person name="Blattner F.R."/>
        </authorList>
    </citation>
    <scope>NUCLEOTIDE SEQUENCE [LARGE SCALE GENOMIC DNA]</scope>
    <source>
        <strain evidence="7">CFT073 / ATCC 700928 / UPEC</strain>
    </source>
</reference>
<evidence type="ECO:0000259" key="4">
    <source>
        <dbReference type="PROSITE" id="PS50054"/>
    </source>
</evidence>
<dbReference type="Gene3D" id="3.90.190.10">
    <property type="entry name" value="Protein tyrosine phosphatase superfamily"/>
    <property type="match status" value="1"/>
</dbReference>
<dbReference type="HOGENOM" id="CLU_031173_0_0_6"/>
<dbReference type="PROSITE" id="PS50056">
    <property type="entry name" value="TYR_PHOSPHATASE_2"/>
    <property type="match status" value="1"/>
</dbReference>
<evidence type="ECO:0000256" key="1">
    <source>
        <dbReference type="ARBA" id="ARBA00022801"/>
    </source>
</evidence>
<dbReference type="InterPro" id="IPR020422">
    <property type="entry name" value="TYR_PHOSPHATASE_DUAL_dom"/>
</dbReference>
<feature type="transmembrane region" description="Helical" evidence="3">
    <location>
        <begin position="209"/>
        <end position="226"/>
    </location>
</feature>
<evidence type="ECO:0000313" key="6">
    <source>
        <dbReference type="EMBL" id="AAN80300.1"/>
    </source>
</evidence>
<dbReference type="SMART" id="SM00195">
    <property type="entry name" value="DSPc"/>
    <property type="match status" value="1"/>
</dbReference>
<dbReference type="PROSITE" id="PS50054">
    <property type="entry name" value="TYR_PHOSPHATASE_DUAL"/>
    <property type="match status" value="1"/>
</dbReference>
<dbReference type="CDD" id="cd14527">
    <property type="entry name" value="DSP_bac"/>
    <property type="match status" value="1"/>
</dbReference>
<dbReference type="InterPro" id="IPR000340">
    <property type="entry name" value="Dual-sp_phosphatase_cat-dom"/>
</dbReference>
<organism evidence="6 7">
    <name type="scientific">Escherichia coli O6:H1 (strain CFT073 / ATCC 700928 / UPEC)</name>
    <dbReference type="NCBI Taxonomy" id="199310"/>
    <lineage>
        <taxon>Bacteria</taxon>
        <taxon>Pseudomonadati</taxon>
        <taxon>Pseudomonadota</taxon>
        <taxon>Gammaproteobacteria</taxon>
        <taxon>Enterobacterales</taxon>
        <taxon>Enterobacteriaceae</taxon>
        <taxon>Escherichia</taxon>
    </lineage>
</organism>
<dbReference type="InterPro" id="IPR000387">
    <property type="entry name" value="Tyr_Pase_dom"/>
</dbReference>
<dbReference type="eggNOG" id="COG2453">
    <property type="taxonomic scope" value="Bacteria"/>
</dbReference>
<evidence type="ECO:0000313" key="7">
    <source>
        <dbReference type="Proteomes" id="UP000001410"/>
    </source>
</evidence>
<feature type="domain" description="Tyrosine-protein phosphatase" evidence="4">
    <location>
        <begin position="330"/>
        <end position="463"/>
    </location>
</feature>
<dbReference type="PANTHER" id="PTHR47216:SF4">
    <property type="entry name" value="OS01G0859400 PROTEIN"/>
    <property type="match status" value="1"/>
</dbReference>
<evidence type="ECO:0000259" key="5">
    <source>
        <dbReference type="PROSITE" id="PS50056"/>
    </source>
</evidence>
<dbReference type="Proteomes" id="UP000001410">
    <property type="component" value="Chromosome"/>
</dbReference>
<dbReference type="AlphaFoldDB" id="A0A0H2V8D6"/>
<keyword evidence="3" id="KW-0812">Transmembrane</keyword>
<dbReference type="GO" id="GO:0004721">
    <property type="term" value="F:phosphoprotein phosphatase activity"/>
    <property type="evidence" value="ECO:0007669"/>
    <property type="project" value="UniProtKB-KW"/>
</dbReference>
<name>A0A0H2V8D6_ECOL6</name>
<dbReference type="SMART" id="SM00404">
    <property type="entry name" value="PTPc_motif"/>
    <property type="match status" value="1"/>
</dbReference>
<dbReference type="STRING" id="199310.c1837"/>
<dbReference type="eggNOG" id="COG0671">
    <property type="taxonomic scope" value="Bacteria"/>
</dbReference>
<dbReference type="CDD" id="cd03386">
    <property type="entry name" value="PAP2_Aur1_like"/>
    <property type="match status" value="1"/>
</dbReference>
<accession>A0A0H2V8D6</accession>
<keyword evidence="2" id="KW-0904">Protein phosphatase</keyword>
<dbReference type="EMBL" id="AE014075">
    <property type="protein sequence ID" value="AAN80300.1"/>
    <property type="molecule type" value="Genomic_DNA"/>
</dbReference>
<dbReference type="PROSITE" id="PS00383">
    <property type="entry name" value="TYR_PHOSPHATASE_1"/>
    <property type="match status" value="1"/>
</dbReference>
<evidence type="ECO:0000256" key="3">
    <source>
        <dbReference type="SAM" id="Phobius"/>
    </source>
</evidence>
<dbReference type="InterPro" id="IPR029021">
    <property type="entry name" value="Prot-tyrosine_phosphatase-like"/>
</dbReference>
<dbReference type="InterPro" id="IPR003595">
    <property type="entry name" value="Tyr_Pase_cat"/>
</dbReference>
<keyword evidence="3" id="KW-0472">Membrane</keyword>
<feature type="domain" description="Tyrosine specific protein phosphatases" evidence="5">
    <location>
        <begin position="389"/>
        <end position="455"/>
    </location>
</feature>
<keyword evidence="3" id="KW-1133">Transmembrane helix</keyword>
<feature type="transmembrane region" description="Helical" evidence="3">
    <location>
        <begin position="117"/>
        <end position="138"/>
    </location>
</feature>
<dbReference type="InterPro" id="IPR016130">
    <property type="entry name" value="Tyr_Pase_AS"/>
</dbReference>
<keyword evidence="7" id="KW-1185">Reference proteome</keyword>
<protein>
    <submittedName>
        <fullName evidence="6">Uncharacterized protein</fullName>
    </submittedName>
</protein>
<dbReference type="SMR" id="A0A0H2V8D6"/>
<feature type="transmembrane region" description="Helical" evidence="3">
    <location>
        <begin position="82"/>
        <end position="105"/>
    </location>
</feature>
<evidence type="ECO:0000256" key="2">
    <source>
        <dbReference type="ARBA" id="ARBA00022912"/>
    </source>
</evidence>
<dbReference type="PANTHER" id="PTHR47216">
    <property type="match status" value="1"/>
</dbReference>